<dbReference type="Proteomes" id="UP000596004">
    <property type="component" value="Chromosome"/>
</dbReference>
<feature type="transmembrane region" description="Helical" evidence="1">
    <location>
        <begin position="44"/>
        <end position="63"/>
    </location>
</feature>
<dbReference type="AlphaFoldDB" id="A0A7T9DK62"/>
<reference evidence="2" key="1">
    <citation type="submission" date="2020-11" db="EMBL/GenBank/DDBJ databases">
        <title>Connecting structure to function with the recovery of over 1000 high-quality activated sludge metagenome-assembled genomes encoding full-length rRNA genes using long-read sequencing.</title>
        <authorList>
            <person name="Singleton C.M."/>
            <person name="Petriglieri F."/>
            <person name="Kristensen J.M."/>
            <person name="Kirkegaard R.H."/>
            <person name="Michaelsen T.Y."/>
            <person name="Andersen M.H."/>
            <person name="Karst S.M."/>
            <person name="Dueholm M.S."/>
            <person name="Nielsen P.H."/>
            <person name="Albertsen M."/>
        </authorList>
    </citation>
    <scope>NUCLEOTIDE SEQUENCE</scope>
    <source>
        <strain evidence="2">Fred_18-Q3-R57-64_BAT3C.431</strain>
    </source>
</reference>
<dbReference type="NCBIfam" id="TIGR01167">
    <property type="entry name" value="LPXTG_anchor"/>
    <property type="match status" value="1"/>
</dbReference>
<keyword evidence="1" id="KW-0812">Transmembrane</keyword>
<gene>
    <name evidence="2" type="ORF">IPJ89_00740</name>
</gene>
<proteinExistence type="predicted"/>
<evidence type="ECO:0000313" key="2">
    <source>
        <dbReference type="EMBL" id="QQR92756.1"/>
    </source>
</evidence>
<name>A0A7T9DK62_9ARCH</name>
<evidence type="ECO:0000256" key="1">
    <source>
        <dbReference type="SAM" id="Phobius"/>
    </source>
</evidence>
<keyword evidence="1" id="KW-1133">Transmembrane helix</keyword>
<dbReference type="EMBL" id="CP064981">
    <property type="protein sequence ID" value="QQR92756.1"/>
    <property type="molecule type" value="Genomic_DNA"/>
</dbReference>
<protein>
    <submittedName>
        <fullName evidence="2">LPXTG cell wall anchor domain-containing protein</fullName>
    </submittedName>
</protein>
<organism evidence="2">
    <name type="scientific">Candidatus Iainarchaeum sp</name>
    <dbReference type="NCBI Taxonomy" id="3101447"/>
    <lineage>
        <taxon>Archaea</taxon>
        <taxon>Candidatus Iainarchaeota</taxon>
        <taxon>Candidatus Iainarchaeia</taxon>
        <taxon>Candidatus Iainarchaeales</taxon>
        <taxon>Candidatus Iainarchaeaceae</taxon>
        <taxon>Candidatus Iainarchaeum</taxon>
    </lineage>
</organism>
<sequence length="71" mass="7746">MNAIHAYAWMFATLLFILAIQLAPGALTGNVTLASAGLDHSQNSNAWMGLFVVLALALGIMYARYRHFTHP</sequence>
<accession>A0A7T9DK62</accession>
<keyword evidence="1" id="KW-0472">Membrane</keyword>